<accession>A0A8T3DNE7</accession>
<dbReference type="AlphaFoldDB" id="A0A8T3DNE7"/>
<protein>
    <submittedName>
        <fullName evidence="2">Uncharacterized protein</fullName>
    </submittedName>
</protein>
<feature type="region of interest" description="Disordered" evidence="1">
    <location>
        <begin position="271"/>
        <end position="294"/>
    </location>
</feature>
<gene>
    <name evidence="2" type="ORF">AGOR_G00075520</name>
</gene>
<dbReference type="OrthoDB" id="5964980at2759"/>
<comment type="caution">
    <text evidence="2">The sequence shown here is derived from an EMBL/GenBank/DDBJ whole genome shotgun (WGS) entry which is preliminary data.</text>
</comment>
<name>A0A8T3DNE7_9TELE</name>
<feature type="compositionally biased region" description="Basic and acidic residues" evidence="1">
    <location>
        <begin position="174"/>
        <end position="199"/>
    </location>
</feature>
<reference evidence="2" key="1">
    <citation type="submission" date="2021-01" db="EMBL/GenBank/DDBJ databases">
        <authorList>
            <person name="Zahm M."/>
            <person name="Roques C."/>
            <person name="Cabau C."/>
            <person name="Klopp C."/>
            <person name="Donnadieu C."/>
            <person name="Jouanno E."/>
            <person name="Lampietro C."/>
            <person name="Louis A."/>
            <person name="Herpin A."/>
            <person name="Echchiki A."/>
            <person name="Berthelot C."/>
            <person name="Parey E."/>
            <person name="Roest-Crollius H."/>
            <person name="Braasch I."/>
            <person name="Postlethwait J."/>
            <person name="Bobe J."/>
            <person name="Montfort J."/>
            <person name="Bouchez O."/>
            <person name="Begum T."/>
            <person name="Mejri S."/>
            <person name="Adams A."/>
            <person name="Chen W.-J."/>
            <person name="Guiguen Y."/>
        </authorList>
    </citation>
    <scope>NUCLEOTIDE SEQUENCE</scope>
    <source>
        <tissue evidence="2">Blood</tissue>
    </source>
</reference>
<dbReference type="EMBL" id="JAERUA010000006">
    <property type="protein sequence ID" value="KAI1898743.1"/>
    <property type="molecule type" value="Genomic_DNA"/>
</dbReference>
<sequence>MIEINPDSKSSFLFSNKKDKSPAVKQQSYKKMLNEAICMTKEAEKLPLKRRLAQFGFLKRYCKNKEHSVAHDSDNSERRKESSGDEEYFSGTPQKKRRKKEGKTDASKKESGKKKKGETREQKVTTMLFTGPKGKKASGKPELAAGEALSHGKELTKGEGGAVKKALIPSFMSPKEKKAKDRQAPEEMEKPQPKARDQTVPDIPAYSGLEGGEVEREGDLGCAREDRETREIKREEQGVKRGVKKEESDQEVKSEIKQELKKEALKEEVSVTKEEGKESSRVREMKEGCEGEDLGMEMKCMKQKESSVALEEEPGFLENDIEILNCRQEILKCVRAEEEDSDEDFNFMLFMEE</sequence>
<keyword evidence="3" id="KW-1185">Reference proteome</keyword>
<evidence type="ECO:0000313" key="2">
    <source>
        <dbReference type="EMBL" id="KAI1898743.1"/>
    </source>
</evidence>
<feature type="region of interest" description="Disordered" evidence="1">
    <location>
        <begin position="1"/>
        <end position="26"/>
    </location>
</feature>
<evidence type="ECO:0000256" key="1">
    <source>
        <dbReference type="SAM" id="MobiDB-lite"/>
    </source>
</evidence>
<proteinExistence type="predicted"/>
<feature type="region of interest" description="Disordered" evidence="1">
    <location>
        <begin position="66"/>
        <end position="255"/>
    </location>
</feature>
<feature type="compositionally biased region" description="Basic and acidic residues" evidence="1">
    <location>
        <begin position="66"/>
        <end position="83"/>
    </location>
</feature>
<organism evidence="2 3">
    <name type="scientific">Albula goreensis</name>
    <dbReference type="NCBI Taxonomy" id="1534307"/>
    <lineage>
        <taxon>Eukaryota</taxon>
        <taxon>Metazoa</taxon>
        <taxon>Chordata</taxon>
        <taxon>Craniata</taxon>
        <taxon>Vertebrata</taxon>
        <taxon>Euteleostomi</taxon>
        <taxon>Actinopterygii</taxon>
        <taxon>Neopterygii</taxon>
        <taxon>Teleostei</taxon>
        <taxon>Albuliformes</taxon>
        <taxon>Albulidae</taxon>
        <taxon>Albula</taxon>
    </lineage>
</organism>
<feature type="compositionally biased region" description="Basic and acidic residues" evidence="1">
    <location>
        <begin position="271"/>
        <end position="289"/>
    </location>
</feature>
<dbReference type="Proteomes" id="UP000829720">
    <property type="component" value="Unassembled WGS sequence"/>
</dbReference>
<feature type="compositionally biased region" description="Basic and acidic residues" evidence="1">
    <location>
        <begin position="213"/>
        <end position="255"/>
    </location>
</feature>
<evidence type="ECO:0000313" key="3">
    <source>
        <dbReference type="Proteomes" id="UP000829720"/>
    </source>
</evidence>